<name>A0A8J7FPK6_9FLAO</name>
<feature type="transmembrane region" description="Helical" evidence="1">
    <location>
        <begin position="39"/>
        <end position="56"/>
    </location>
</feature>
<feature type="transmembrane region" description="Helical" evidence="1">
    <location>
        <begin position="135"/>
        <end position="157"/>
    </location>
</feature>
<dbReference type="PANTHER" id="PTHR18640">
    <property type="entry name" value="SOLUTE CARRIER FAMILY 10 MEMBER 7"/>
    <property type="match status" value="1"/>
</dbReference>
<feature type="transmembrane region" description="Helical" evidence="1">
    <location>
        <begin position="232"/>
        <end position="256"/>
    </location>
</feature>
<dbReference type="PANTHER" id="PTHR18640:SF5">
    <property type="entry name" value="SODIUM_BILE ACID COTRANSPORTER 7"/>
    <property type="match status" value="1"/>
</dbReference>
<feature type="transmembrane region" description="Helical" evidence="1">
    <location>
        <begin position="101"/>
        <end position="123"/>
    </location>
</feature>
<dbReference type="GO" id="GO:0005886">
    <property type="term" value="C:plasma membrane"/>
    <property type="evidence" value="ECO:0007669"/>
    <property type="project" value="TreeGrafter"/>
</dbReference>
<keyword evidence="1" id="KW-1133">Transmembrane helix</keyword>
<dbReference type="RefSeq" id="WP_194181407.1">
    <property type="nucleotide sequence ID" value="NZ_JADGIK010000001.1"/>
</dbReference>
<dbReference type="InterPro" id="IPR016833">
    <property type="entry name" value="Put_Na-Bile_cotransptr"/>
</dbReference>
<keyword evidence="1" id="KW-0472">Membrane</keyword>
<dbReference type="InterPro" id="IPR038770">
    <property type="entry name" value="Na+/solute_symporter_sf"/>
</dbReference>
<feature type="transmembrane region" description="Helical" evidence="1">
    <location>
        <begin position="169"/>
        <end position="187"/>
    </location>
</feature>
<proteinExistence type="predicted"/>
<dbReference type="Gene3D" id="1.20.1530.20">
    <property type="match status" value="1"/>
</dbReference>
<dbReference type="Pfam" id="PF13593">
    <property type="entry name" value="SBF_like"/>
    <property type="match status" value="1"/>
</dbReference>
<keyword evidence="3" id="KW-1185">Reference proteome</keyword>
<reference evidence="2" key="1">
    <citation type="submission" date="2020-10" db="EMBL/GenBank/DDBJ databases">
        <authorList>
            <person name="Lu T."/>
            <person name="Wang Q."/>
            <person name="Han X."/>
        </authorList>
    </citation>
    <scope>NUCLEOTIDE SEQUENCE</scope>
    <source>
        <strain evidence="2">WQ 117</strain>
    </source>
</reference>
<accession>A0A8J7FPK6</accession>
<feature type="transmembrane region" description="Helical" evidence="1">
    <location>
        <begin position="12"/>
        <end position="27"/>
    </location>
</feature>
<keyword evidence="1" id="KW-0812">Transmembrane</keyword>
<dbReference type="AlphaFoldDB" id="A0A8J7FPK6"/>
<evidence type="ECO:0000313" key="2">
    <source>
        <dbReference type="EMBL" id="MBF0595872.1"/>
    </source>
</evidence>
<protein>
    <submittedName>
        <fullName evidence="2">Bile acid:sodium symporter</fullName>
    </submittedName>
</protein>
<gene>
    <name evidence="2" type="ORF">IM532_00100</name>
</gene>
<dbReference type="Proteomes" id="UP000608754">
    <property type="component" value="Unassembled WGS sequence"/>
</dbReference>
<dbReference type="EMBL" id="JADGIK010000001">
    <property type="protein sequence ID" value="MBF0595872.1"/>
    <property type="molecule type" value="Genomic_DNA"/>
</dbReference>
<evidence type="ECO:0000313" key="3">
    <source>
        <dbReference type="Proteomes" id="UP000608754"/>
    </source>
</evidence>
<feature type="transmembrane region" description="Helical" evidence="1">
    <location>
        <begin position="76"/>
        <end position="95"/>
    </location>
</feature>
<sequence>MTIFKKIFPDPLLFYLLISLILAYFLPELSDISFKEYNLQNIIDIGVMAVFFFYGLKLKWNEVFRDLKNWKLHVRIQAITFCLFPILGLLFYPITLINENFYLLFLAIFYLCCLPSTVSSSVVMVSMAHGNVTSAIFNASLSGLLGIVITPLLMSFFIRQNGDVDSFQIFLDLIISVILPVVLGALCKPFLGKFYEKYKNVFSNIDKLTIVLIVYVSFSHTFHNGLITSVGYFNLFLTIVCVVSLFIFVFYFIQYLNNAFWKYKKSDFITLQFCGTKKSLVHGSVMAGIIFGKEIGFILLPIMIYHTFQLMFISYKASQYAKKME</sequence>
<organism evidence="2 3">
    <name type="scientific">Faecalibacter rhinopitheci</name>
    <dbReference type="NCBI Taxonomy" id="2779678"/>
    <lineage>
        <taxon>Bacteria</taxon>
        <taxon>Pseudomonadati</taxon>
        <taxon>Bacteroidota</taxon>
        <taxon>Flavobacteriia</taxon>
        <taxon>Flavobacteriales</taxon>
        <taxon>Weeksellaceae</taxon>
        <taxon>Faecalibacter</taxon>
    </lineage>
</organism>
<feature type="transmembrane region" description="Helical" evidence="1">
    <location>
        <begin position="208"/>
        <end position="226"/>
    </location>
</feature>
<dbReference type="PIRSF" id="PIRSF026166">
    <property type="entry name" value="UCP026166"/>
    <property type="match status" value="1"/>
</dbReference>
<evidence type="ECO:0000256" key="1">
    <source>
        <dbReference type="SAM" id="Phobius"/>
    </source>
</evidence>
<comment type="caution">
    <text evidence="2">The sequence shown here is derived from an EMBL/GenBank/DDBJ whole genome shotgun (WGS) entry which is preliminary data.</text>
</comment>